<organism evidence="3 4">
    <name type="scientific">Nocardiopsis lambiniae</name>
    <dbReference type="NCBI Taxonomy" id="3075539"/>
    <lineage>
        <taxon>Bacteria</taxon>
        <taxon>Bacillati</taxon>
        <taxon>Actinomycetota</taxon>
        <taxon>Actinomycetes</taxon>
        <taxon>Streptosporangiales</taxon>
        <taxon>Nocardiopsidaceae</taxon>
        <taxon>Nocardiopsis</taxon>
    </lineage>
</organism>
<gene>
    <name evidence="3" type="primary">cas6</name>
    <name evidence="3" type="ORF">RM479_13080</name>
</gene>
<reference evidence="4" key="1">
    <citation type="submission" date="2023-07" db="EMBL/GenBank/DDBJ databases">
        <title>30 novel species of actinomycetes from the DSMZ collection.</title>
        <authorList>
            <person name="Nouioui I."/>
        </authorList>
    </citation>
    <scope>NUCLEOTIDE SEQUENCE [LARGE SCALE GENOMIC DNA]</scope>
    <source>
        <strain evidence="4">DSM 44743</strain>
    </source>
</reference>
<accession>A0ABU2M9K1</accession>
<keyword evidence="4" id="KW-1185">Reference proteome</keyword>
<feature type="region of interest" description="Disordered" evidence="1">
    <location>
        <begin position="230"/>
        <end position="262"/>
    </location>
</feature>
<dbReference type="RefSeq" id="WP_311511997.1">
    <property type="nucleotide sequence ID" value="NZ_JAVREP010000007.1"/>
</dbReference>
<proteinExistence type="predicted"/>
<evidence type="ECO:0000256" key="1">
    <source>
        <dbReference type="SAM" id="MobiDB-lite"/>
    </source>
</evidence>
<dbReference type="Pfam" id="PF10040">
    <property type="entry name" value="CRISPR_Cas6"/>
    <property type="match status" value="1"/>
</dbReference>
<name>A0ABU2M9K1_9ACTN</name>
<sequence length="262" mass="28151">MPTQWTLTLTPPPSEPVSPRHLHALACRLFETPADDHTAQAKPFTAALVDRRLVLSHLDDPAAPDVPGEADGTVRLGTDAFRLDPIDRRAEPYERLTAVAPAVKARVGFATPTYVNRSGRQLPLPDPELLMGGLARRWAAFSPLPLPPESVAEALESVHLARHDIRTRVVGEGSAQRVGFVGDAVFGMAGHPSPGARRVFATLWSFAAFAGIGAQTTHGLGHVRVHLHRRTGTDGSGATAENTDHSGTTRTTDRSRTWNGAR</sequence>
<evidence type="ECO:0000313" key="4">
    <source>
        <dbReference type="Proteomes" id="UP001183390"/>
    </source>
</evidence>
<dbReference type="EMBL" id="JAVREP010000007">
    <property type="protein sequence ID" value="MDT0329348.1"/>
    <property type="molecule type" value="Genomic_DNA"/>
</dbReference>
<protein>
    <submittedName>
        <fullName evidence="3">CRISPR system precrRNA processing endoribonuclease RAMP protein Cas6</fullName>
    </submittedName>
</protein>
<comment type="caution">
    <text evidence="3">The sequence shown here is derived from an EMBL/GenBank/DDBJ whole genome shotgun (WGS) entry which is preliminary data.</text>
</comment>
<evidence type="ECO:0000313" key="3">
    <source>
        <dbReference type="EMBL" id="MDT0329348.1"/>
    </source>
</evidence>
<dbReference type="Gene3D" id="3.30.70.1900">
    <property type="match status" value="1"/>
</dbReference>
<dbReference type="InterPro" id="IPR019267">
    <property type="entry name" value="CRISPR-assoc_Cas6_C"/>
</dbReference>
<dbReference type="Proteomes" id="UP001183390">
    <property type="component" value="Unassembled WGS sequence"/>
</dbReference>
<feature type="domain" description="CRISPR-associated protein Cas6 C-terminal" evidence="2">
    <location>
        <begin position="108"/>
        <end position="223"/>
    </location>
</feature>
<evidence type="ECO:0000259" key="2">
    <source>
        <dbReference type="Pfam" id="PF10040"/>
    </source>
</evidence>
<dbReference type="CDD" id="cd21141">
    <property type="entry name" value="Cas6_III-like"/>
    <property type="match status" value="1"/>
</dbReference>